<gene>
    <name evidence="5" type="ORF">Poli38472_007124</name>
</gene>
<keyword evidence="2" id="KW-0472">Membrane</keyword>
<accession>A0A8K1FFH0</accession>
<reference evidence="5" key="1">
    <citation type="submission" date="2019-03" db="EMBL/GenBank/DDBJ databases">
        <title>Long read genome sequence of the mycoparasitic Pythium oligandrum ATCC 38472 isolated from sugarbeet rhizosphere.</title>
        <authorList>
            <person name="Gaulin E."/>
        </authorList>
    </citation>
    <scope>NUCLEOTIDE SEQUENCE</scope>
    <source>
        <strain evidence="5">ATCC 38472_TT</strain>
    </source>
</reference>
<sequence>MYTSSRGRTWELTMSDEFNEPGRDFRPGKDHIWTSLEKPDGVNAALEIYSRSMTSTKCDDDGTCYFYIETIEDHQVISVYNMYINPPAFVNVEFFYRAAMVQSWNKFCYQGGMVEVRAQLPGAVSKKSGNPDLAEGPSGRASTVSYYPTWPGIWMMGNLGRAIFSGSTSRIWPFSYNECNPDVFEPKTSASMLVMAILAMD</sequence>
<keyword evidence="6" id="KW-1185">Reference proteome</keyword>
<dbReference type="GO" id="GO:0006078">
    <property type="term" value="P:(1-&gt;6)-beta-D-glucan biosynthetic process"/>
    <property type="evidence" value="ECO:0007669"/>
    <property type="project" value="TreeGrafter"/>
</dbReference>
<evidence type="ECO:0000313" key="5">
    <source>
        <dbReference type="EMBL" id="TMW58979.1"/>
    </source>
</evidence>
<dbReference type="InterPro" id="IPR013320">
    <property type="entry name" value="ConA-like_dom_sf"/>
</dbReference>
<dbReference type="OrthoDB" id="412647at2759"/>
<dbReference type="Pfam" id="PF03935">
    <property type="entry name" value="SKN1_KRE6_Sbg1"/>
    <property type="match status" value="2"/>
</dbReference>
<dbReference type="SUPFAM" id="SSF49899">
    <property type="entry name" value="Concanavalin A-like lectins/glucanases"/>
    <property type="match status" value="1"/>
</dbReference>
<evidence type="ECO:0000256" key="1">
    <source>
        <dbReference type="ARBA" id="ARBA00004370"/>
    </source>
</evidence>
<dbReference type="GO" id="GO:0071555">
    <property type="term" value="P:cell wall organization"/>
    <property type="evidence" value="ECO:0007669"/>
    <property type="project" value="UniProtKB-KW"/>
</dbReference>
<evidence type="ECO:0000256" key="3">
    <source>
        <dbReference type="ARBA" id="ARBA00023180"/>
    </source>
</evidence>
<dbReference type="Proteomes" id="UP000794436">
    <property type="component" value="Unassembled WGS sequence"/>
</dbReference>
<organism evidence="5 6">
    <name type="scientific">Pythium oligandrum</name>
    <name type="common">Mycoparasitic fungus</name>
    <dbReference type="NCBI Taxonomy" id="41045"/>
    <lineage>
        <taxon>Eukaryota</taxon>
        <taxon>Sar</taxon>
        <taxon>Stramenopiles</taxon>
        <taxon>Oomycota</taxon>
        <taxon>Peronosporomycetes</taxon>
        <taxon>Pythiales</taxon>
        <taxon>Pythiaceae</taxon>
        <taxon>Pythium</taxon>
    </lineage>
</organism>
<evidence type="ECO:0000256" key="2">
    <source>
        <dbReference type="ARBA" id="ARBA00023136"/>
    </source>
</evidence>
<name>A0A8K1FFH0_PYTOL</name>
<comment type="subcellular location">
    <subcellularLocation>
        <location evidence="1">Membrane</location>
    </subcellularLocation>
</comment>
<dbReference type="AlphaFoldDB" id="A0A8K1FFH0"/>
<protein>
    <recommendedName>
        <fullName evidence="7">Beta-glucan synthesis-associated protein</fullName>
    </recommendedName>
</protein>
<dbReference type="GO" id="GO:0005886">
    <property type="term" value="C:plasma membrane"/>
    <property type="evidence" value="ECO:0007669"/>
    <property type="project" value="TreeGrafter"/>
</dbReference>
<dbReference type="Gene3D" id="2.60.120.200">
    <property type="match status" value="1"/>
</dbReference>
<evidence type="ECO:0000313" key="6">
    <source>
        <dbReference type="Proteomes" id="UP000794436"/>
    </source>
</evidence>
<comment type="caution">
    <text evidence="5">The sequence shown here is derived from an EMBL/GenBank/DDBJ whole genome shotgun (WGS) entry which is preliminary data.</text>
</comment>
<evidence type="ECO:0000256" key="4">
    <source>
        <dbReference type="ARBA" id="ARBA00023316"/>
    </source>
</evidence>
<dbReference type="InterPro" id="IPR005629">
    <property type="entry name" value="Skn1/Kre6/Sbg1"/>
</dbReference>
<dbReference type="GO" id="GO:0005789">
    <property type="term" value="C:endoplasmic reticulum membrane"/>
    <property type="evidence" value="ECO:0007669"/>
    <property type="project" value="TreeGrafter"/>
</dbReference>
<dbReference type="PANTHER" id="PTHR31361:SF1">
    <property type="entry name" value="BETA-GLUCAN SYNTHESIS-ASSOCIATED PROTEIN KRE6-RELATED"/>
    <property type="match status" value="1"/>
</dbReference>
<keyword evidence="4" id="KW-0961">Cell wall biogenesis/degradation</keyword>
<dbReference type="GO" id="GO:0015926">
    <property type="term" value="F:glucosidase activity"/>
    <property type="evidence" value="ECO:0007669"/>
    <property type="project" value="TreeGrafter"/>
</dbReference>
<dbReference type="EMBL" id="SPLM01000110">
    <property type="protein sequence ID" value="TMW58979.1"/>
    <property type="molecule type" value="Genomic_DNA"/>
</dbReference>
<proteinExistence type="predicted"/>
<keyword evidence="3" id="KW-0325">Glycoprotein</keyword>
<evidence type="ECO:0008006" key="7">
    <source>
        <dbReference type="Google" id="ProtNLM"/>
    </source>
</evidence>
<dbReference type="PANTHER" id="PTHR31361">
    <property type="entry name" value="BETA-GLUCAN SYNTHESIS-ASSOCIATED PROTEIN KRE6-RELATED"/>
    <property type="match status" value="1"/>
</dbReference>